<proteinExistence type="predicted"/>
<comment type="caution">
    <text evidence="1">The sequence shown here is derived from an EMBL/GenBank/DDBJ whole genome shotgun (WGS) entry which is preliminary data.</text>
</comment>
<accession>A0A4C1WTG9</accession>
<keyword evidence="2" id="KW-1185">Reference proteome</keyword>
<dbReference type="Proteomes" id="UP000299102">
    <property type="component" value="Unassembled WGS sequence"/>
</dbReference>
<evidence type="ECO:0000313" key="1">
    <source>
        <dbReference type="EMBL" id="GBP53395.1"/>
    </source>
</evidence>
<sequence length="132" mass="15450">MHRRDRTTLGLVLAILERSERTREIFINISNICELCGIVVDATYREKMPGQCHRCQLHEYAEAKYYAQPRCVKCLVPHWAKDCEHTRESGDKPSCRNYGQYHKAYYRGCLEEPKSKLVASIKKNTSKQRTEL</sequence>
<dbReference type="AlphaFoldDB" id="A0A4C1WTG9"/>
<dbReference type="OrthoDB" id="8123891at2759"/>
<dbReference type="EMBL" id="BGZK01000624">
    <property type="protein sequence ID" value="GBP53395.1"/>
    <property type="molecule type" value="Genomic_DNA"/>
</dbReference>
<name>A0A4C1WTG9_EUMVA</name>
<evidence type="ECO:0000313" key="2">
    <source>
        <dbReference type="Proteomes" id="UP000299102"/>
    </source>
</evidence>
<evidence type="ECO:0008006" key="3">
    <source>
        <dbReference type="Google" id="ProtNLM"/>
    </source>
</evidence>
<organism evidence="1 2">
    <name type="scientific">Eumeta variegata</name>
    <name type="common">Bagworm moth</name>
    <name type="synonym">Eumeta japonica</name>
    <dbReference type="NCBI Taxonomy" id="151549"/>
    <lineage>
        <taxon>Eukaryota</taxon>
        <taxon>Metazoa</taxon>
        <taxon>Ecdysozoa</taxon>
        <taxon>Arthropoda</taxon>
        <taxon>Hexapoda</taxon>
        <taxon>Insecta</taxon>
        <taxon>Pterygota</taxon>
        <taxon>Neoptera</taxon>
        <taxon>Endopterygota</taxon>
        <taxon>Lepidoptera</taxon>
        <taxon>Glossata</taxon>
        <taxon>Ditrysia</taxon>
        <taxon>Tineoidea</taxon>
        <taxon>Psychidae</taxon>
        <taxon>Oiketicinae</taxon>
        <taxon>Eumeta</taxon>
    </lineage>
</organism>
<reference evidence="1 2" key="1">
    <citation type="journal article" date="2019" name="Commun. Biol.">
        <title>The bagworm genome reveals a unique fibroin gene that provides high tensile strength.</title>
        <authorList>
            <person name="Kono N."/>
            <person name="Nakamura H."/>
            <person name="Ohtoshi R."/>
            <person name="Tomita M."/>
            <person name="Numata K."/>
            <person name="Arakawa K."/>
        </authorList>
    </citation>
    <scope>NUCLEOTIDE SEQUENCE [LARGE SCALE GENOMIC DNA]</scope>
</reference>
<gene>
    <name evidence="1" type="ORF">EVAR_48147_1</name>
</gene>
<protein>
    <recommendedName>
        <fullName evidence="3">Nucleic-acid-binding protein from transposon X-element</fullName>
    </recommendedName>
</protein>